<gene>
    <name evidence="1" type="ORF">GQ26_0291220</name>
</gene>
<dbReference type="InterPro" id="IPR013078">
    <property type="entry name" value="His_Pase_superF_clade-1"/>
</dbReference>
<reference evidence="1" key="2">
    <citation type="journal article" date="2014" name="PLoS Genet.">
        <title>Signature gene expression reveals novel clues to the molecular mechanisms of dimorphic transition in Penicillium marneffei.</title>
        <authorList>
            <person name="Yang E."/>
            <person name="Wang G."/>
            <person name="Cai J."/>
            <person name="Woo P.C."/>
            <person name="Lau S.K."/>
            <person name="Yuen K.-Y."/>
            <person name="Chow W.-N."/>
            <person name="Lin X."/>
        </authorList>
    </citation>
    <scope>NUCLEOTIDE SEQUENCE</scope>
    <source>
        <strain evidence="1">PM1</strain>
    </source>
</reference>
<proteinExistence type="predicted"/>
<dbReference type="eggNOG" id="KOG0235">
    <property type="taxonomic scope" value="Eukaryota"/>
</dbReference>
<evidence type="ECO:0000313" key="1">
    <source>
        <dbReference type="EMBL" id="KFX44385.1"/>
    </source>
</evidence>
<organism evidence="1">
    <name type="scientific">Talaromyces marneffei PM1</name>
    <dbReference type="NCBI Taxonomy" id="1077442"/>
    <lineage>
        <taxon>Eukaryota</taxon>
        <taxon>Fungi</taxon>
        <taxon>Dikarya</taxon>
        <taxon>Ascomycota</taxon>
        <taxon>Pezizomycotina</taxon>
        <taxon>Eurotiomycetes</taxon>
        <taxon>Eurotiomycetidae</taxon>
        <taxon>Eurotiales</taxon>
        <taxon>Trichocomaceae</taxon>
        <taxon>Talaromyces</taxon>
        <taxon>Talaromyces sect. Talaromyces</taxon>
    </lineage>
</organism>
<dbReference type="EMBL" id="JPOX01000029">
    <property type="protein sequence ID" value="KFX44385.1"/>
    <property type="molecule type" value="Genomic_DNA"/>
</dbReference>
<accession>A0A093UWT8</accession>
<dbReference type="HOGENOM" id="CLU_2514165_0_0_1"/>
<name>A0A093UWT8_TALMA</name>
<sequence length="85" mass="9727">MSNLDSMTPRVFLARHGTVKLIDPTRIARIWVSPRKRAQQTFRLLFDVDGRDDYGNLVEVSEDIAEWDYGDYEGLRVGEVRAAGN</sequence>
<dbReference type="InterPro" id="IPR029033">
    <property type="entry name" value="His_PPase_superfam"/>
</dbReference>
<dbReference type="AlphaFoldDB" id="A0A093UWT8"/>
<dbReference type="Gene3D" id="3.40.50.1240">
    <property type="entry name" value="Phosphoglycerate mutase-like"/>
    <property type="match status" value="1"/>
</dbReference>
<protein>
    <submittedName>
        <fullName evidence="1">Sedoheptulose 1,7-bisphosphatase</fullName>
    </submittedName>
</protein>
<reference key="1">
    <citation type="journal article" date="2014" name="PLoS Genet.">
        <title>Signature Gene Expression Reveals Novel Clues to the Molecular Mechanisms of Dimorphic Transition in Penicillium marneffei.</title>
        <authorList>
            <person name="Yang E."/>
            <person name="Wang G."/>
            <person name="Cai J."/>
            <person name="Woo P.C."/>
            <person name="Lau S.K."/>
            <person name="Yuen K.-Y."/>
            <person name="Chow W.-N."/>
            <person name="Lin X."/>
        </authorList>
    </citation>
    <scope>NUCLEOTIDE SEQUENCE [LARGE SCALE GENOMIC DNA]</scope>
    <source>
        <strain>PM1</strain>
    </source>
</reference>
<dbReference type="Pfam" id="PF00300">
    <property type="entry name" value="His_Phos_1"/>
    <property type="match status" value="1"/>
</dbReference>
<dbReference type="SUPFAM" id="SSF53254">
    <property type="entry name" value="Phosphoglycerate mutase-like"/>
    <property type="match status" value="1"/>
</dbReference>
<comment type="caution">
    <text evidence="1">The sequence shown here is derived from an EMBL/GenBank/DDBJ whole genome shotgun (WGS) entry which is preliminary data.</text>
</comment>